<evidence type="ECO:0000313" key="6">
    <source>
        <dbReference type="EMBL" id="MCP2012502.1"/>
    </source>
</evidence>
<dbReference type="Pfam" id="PF22588">
    <property type="entry name" value="dCache_1_like"/>
    <property type="match status" value="1"/>
</dbReference>
<dbReference type="CDD" id="cd01949">
    <property type="entry name" value="GGDEF"/>
    <property type="match status" value="1"/>
</dbReference>
<dbReference type="PANTHER" id="PTHR45138">
    <property type="entry name" value="REGULATORY COMPONENTS OF SENSORY TRANSDUCTION SYSTEM"/>
    <property type="match status" value="1"/>
</dbReference>
<dbReference type="GO" id="GO:0005886">
    <property type="term" value="C:plasma membrane"/>
    <property type="evidence" value="ECO:0007669"/>
    <property type="project" value="TreeGrafter"/>
</dbReference>
<evidence type="ECO:0000313" key="8">
    <source>
        <dbReference type="Proteomes" id="UP001162889"/>
    </source>
</evidence>
<name>A0AA41HDE0_9BURK</name>
<proteinExistence type="predicted"/>
<dbReference type="EMBL" id="JAHTGR010000028">
    <property type="protein sequence ID" value="MBV6325289.1"/>
    <property type="molecule type" value="Genomic_DNA"/>
</dbReference>
<dbReference type="FunFam" id="3.30.70.270:FF:000001">
    <property type="entry name" value="Diguanylate cyclase domain protein"/>
    <property type="match status" value="1"/>
</dbReference>
<accession>A0AA41HDE0</accession>
<keyword evidence="8" id="KW-1185">Reference proteome</keyword>
<dbReference type="GO" id="GO:0043709">
    <property type="term" value="P:cell adhesion involved in single-species biofilm formation"/>
    <property type="evidence" value="ECO:0007669"/>
    <property type="project" value="TreeGrafter"/>
</dbReference>
<dbReference type="SMART" id="SM00267">
    <property type="entry name" value="GGDEF"/>
    <property type="match status" value="1"/>
</dbReference>
<dbReference type="AlphaFoldDB" id="A0AA41HDE0"/>
<feature type="compositionally biased region" description="Low complexity" evidence="3">
    <location>
        <begin position="502"/>
        <end position="513"/>
    </location>
</feature>
<organism evidence="5 7">
    <name type="scientific">Duganella violaceipulchra</name>
    <dbReference type="NCBI Taxonomy" id="2849652"/>
    <lineage>
        <taxon>Bacteria</taxon>
        <taxon>Pseudomonadati</taxon>
        <taxon>Pseudomonadota</taxon>
        <taxon>Betaproteobacteria</taxon>
        <taxon>Burkholderiales</taxon>
        <taxon>Oxalobacteraceae</taxon>
        <taxon>Telluria group</taxon>
        <taxon>Duganella</taxon>
    </lineage>
</organism>
<evidence type="ECO:0000256" key="1">
    <source>
        <dbReference type="ARBA" id="ARBA00012528"/>
    </source>
</evidence>
<evidence type="ECO:0000256" key="2">
    <source>
        <dbReference type="SAM" id="Coils"/>
    </source>
</evidence>
<gene>
    <name evidence="5" type="ORF">KVP70_30670</name>
    <name evidence="6" type="ORF">L1274_006266</name>
</gene>
<dbReference type="Pfam" id="PF00990">
    <property type="entry name" value="GGDEF"/>
    <property type="match status" value="1"/>
</dbReference>
<evidence type="ECO:0000313" key="7">
    <source>
        <dbReference type="Proteomes" id="UP001155901"/>
    </source>
</evidence>
<dbReference type="NCBIfam" id="TIGR00254">
    <property type="entry name" value="GGDEF"/>
    <property type="match status" value="1"/>
</dbReference>
<dbReference type="CDD" id="cd12915">
    <property type="entry name" value="PDC2_DGC_like"/>
    <property type="match status" value="1"/>
</dbReference>
<dbReference type="Proteomes" id="UP001155901">
    <property type="component" value="Unassembled WGS sequence"/>
</dbReference>
<feature type="coiled-coil region" evidence="2">
    <location>
        <begin position="312"/>
        <end position="339"/>
    </location>
</feature>
<dbReference type="InterPro" id="IPR050469">
    <property type="entry name" value="Diguanylate_Cyclase"/>
</dbReference>
<evidence type="ECO:0000256" key="3">
    <source>
        <dbReference type="SAM" id="MobiDB-lite"/>
    </source>
</evidence>
<dbReference type="CDD" id="cd12914">
    <property type="entry name" value="PDC1_DGC_like"/>
    <property type="match status" value="1"/>
</dbReference>
<keyword evidence="2" id="KW-0175">Coiled coil</keyword>
<dbReference type="PROSITE" id="PS50887">
    <property type="entry name" value="GGDEF"/>
    <property type="match status" value="1"/>
</dbReference>
<dbReference type="Proteomes" id="UP001162889">
    <property type="component" value="Unassembled WGS sequence"/>
</dbReference>
<dbReference type="GO" id="GO:1902201">
    <property type="term" value="P:negative regulation of bacterial-type flagellum-dependent cell motility"/>
    <property type="evidence" value="ECO:0007669"/>
    <property type="project" value="TreeGrafter"/>
</dbReference>
<dbReference type="EMBL" id="JALJZU010000020">
    <property type="protein sequence ID" value="MCP2012502.1"/>
    <property type="molecule type" value="Genomic_DNA"/>
</dbReference>
<dbReference type="EC" id="2.7.7.65" evidence="1"/>
<feature type="region of interest" description="Disordered" evidence="3">
    <location>
        <begin position="502"/>
        <end position="525"/>
    </location>
</feature>
<dbReference type="InterPro" id="IPR054327">
    <property type="entry name" value="His-kinase-like_sensor"/>
</dbReference>
<reference evidence="6" key="2">
    <citation type="submission" date="2022-03" db="EMBL/GenBank/DDBJ databases">
        <title>Genome Encyclopedia of Bacteria and Archaea VI: Functional Genomics of Type Strains.</title>
        <authorList>
            <person name="Whitman W."/>
        </authorList>
    </citation>
    <scope>NUCLEOTIDE SEQUENCE</scope>
    <source>
        <strain evidence="6">HSC-15S17</strain>
    </source>
</reference>
<evidence type="ECO:0000313" key="5">
    <source>
        <dbReference type="EMBL" id="MBV6325289.1"/>
    </source>
</evidence>
<protein>
    <recommendedName>
        <fullName evidence="1">diguanylate cyclase</fullName>
        <ecNumber evidence="1">2.7.7.65</ecNumber>
    </recommendedName>
</protein>
<reference evidence="5" key="1">
    <citation type="submission" date="2021-07" db="EMBL/GenBank/DDBJ databases">
        <title>Characterization of violacein-producing bacteria and related species.</title>
        <authorList>
            <person name="Wilson H.S."/>
            <person name="De Leon M.E."/>
        </authorList>
    </citation>
    <scope>NUCLEOTIDE SEQUENCE</scope>
    <source>
        <strain evidence="5">HSC-15S17</strain>
    </source>
</reference>
<dbReference type="PANTHER" id="PTHR45138:SF9">
    <property type="entry name" value="DIGUANYLATE CYCLASE DGCM-RELATED"/>
    <property type="match status" value="1"/>
</dbReference>
<feature type="domain" description="GGDEF" evidence="4">
    <location>
        <begin position="367"/>
        <end position="504"/>
    </location>
</feature>
<dbReference type="GO" id="GO:0052621">
    <property type="term" value="F:diguanylate cyclase activity"/>
    <property type="evidence" value="ECO:0007669"/>
    <property type="project" value="UniProtKB-EC"/>
</dbReference>
<evidence type="ECO:0000259" key="4">
    <source>
        <dbReference type="PROSITE" id="PS50887"/>
    </source>
</evidence>
<comment type="caution">
    <text evidence="5">The sequence shown here is derived from an EMBL/GenBank/DDBJ whole genome shotgun (WGS) entry which is preliminary data.</text>
</comment>
<feature type="compositionally biased region" description="Polar residues" evidence="3">
    <location>
        <begin position="514"/>
        <end position="525"/>
    </location>
</feature>
<sequence length="525" mass="57076">MFKRYTITFWATLFVGVVCLSLVAVDVWRSLIARDAQVLEMERLTSNVARAMAQHADDTIKAADTSLADLVERVETDGVGAPQLARVRRQMLQHVTNLPQLAGLFIYGESGQWLVNSPAVLGPSLNNADREYFVYHRTHAGRGPHVGEPVISRSSGKWIIPVSRRLNKADGSFAGVALATLDIDYFRRFYQSFDIGARGAVALISSQGVLMLRQPFDERRVGISLCDTPLFQAYSAQPNGKGLFASSNDNEVRYNNYRALEHYPLFVTAALSQQEMLEHWRHDSFMRSIGVIVLAALLGFFGKRLVGQINLRVQAQAELLQARDALESANRTLERLAMQDGLTGLANRRQLDVTLGNEFSRAMRHADTLAFVMIDVDYFKQYNDLYGHGAGDDCLRAVSKLIRALTPKRAGDVVARYGGEEIAILLPDTGLDGAQAVAERIRLAIASMQTAHRGSPFGMVTISAGVAAMAPQRGDSSGQLVAAADKALYAAKSAGRNQVGVAAMPAAAPQTAPESTPQSTPDGAA</sequence>
<dbReference type="InterPro" id="IPR000160">
    <property type="entry name" value="GGDEF_dom"/>
</dbReference>
<dbReference type="RefSeq" id="WP_217946169.1">
    <property type="nucleotide sequence ID" value="NZ_JAHTGR010000028.1"/>
</dbReference>